<dbReference type="RefSeq" id="WP_119597535.1">
    <property type="nucleotide sequence ID" value="NZ_QXQA01000001.1"/>
</dbReference>
<keyword evidence="1" id="KW-0472">Membrane</keyword>
<evidence type="ECO:0000256" key="1">
    <source>
        <dbReference type="SAM" id="Phobius"/>
    </source>
</evidence>
<sequence>MKVYLILTQVLFGLSLIPWVVIWGLSFMSFDAGFSAANLAFVGTITLYPIAVIVCSVVAWLIHKRRRRAAIIVNLIPMVWVLAFAGLMVFV</sequence>
<accession>A0A3A1VRM3</accession>
<keyword evidence="1" id="KW-0812">Transmembrane</keyword>
<evidence type="ECO:0000313" key="2">
    <source>
        <dbReference type="EMBL" id="RIX60160.1"/>
    </source>
</evidence>
<feature type="transmembrane region" description="Helical" evidence="1">
    <location>
        <begin position="7"/>
        <end position="27"/>
    </location>
</feature>
<comment type="caution">
    <text evidence="2">The sequence shown here is derived from an EMBL/GenBank/DDBJ whole genome shotgun (WGS) entry which is preliminary data.</text>
</comment>
<dbReference type="Proteomes" id="UP000266482">
    <property type="component" value="Unassembled WGS sequence"/>
</dbReference>
<reference evidence="2 3" key="1">
    <citation type="submission" date="2018-09" db="EMBL/GenBank/DDBJ databases">
        <title>Paenibacillus aracenensis nov. sp. isolated from a cave in southern Spain.</title>
        <authorList>
            <person name="Jurado V."/>
            <person name="Gutierrez-Patricio S."/>
            <person name="Gonzalez-Pimentel J.L."/>
            <person name="Miller A.Z."/>
            <person name="Laiz L."/>
            <person name="Saiz-Jimenez C."/>
        </authorList>
    </citation>
    <scope>NUCLEOTIDE SEQUENCE [LARGE SCALE GENOMIC DNA]</scope>
    <source>
        <strain evidence="2 3">DSM 22867</strain>
    </source>
</reference>
<dbReference type="AlphaFoldDB" id="A0A3A1VRM3"/>
<feature type="transmembrane region" description="Helical" evidence="1">
    <location>
        <begin position="39"/>
        <end position="62"/>
    </location>
</feature>
<keyword evidence="1" id="KW-1133">Transmembrane helix</keyword>
<protein>
    <submittedName>
        <fullName evidence="2">Uncharacterized protein</fullName>
    </submittedName>
</protein>
<name>A0A3A1VRM3_9BACL</name>
<evidence type="ECO:0000313" key="3">
    <source>
        <dbReference type="Proteomes" id="UP000266482"/>
    </source>
</evidence>
<feature type="transmembrane region" description="Helical" evidence="1">
    <location>
        <begin position="69"/>
        <end position="90"/>
    </location>
</feature>
<dbReference type="EMBL" id="QXQA01000001">
    <property type="protein sequence ID" value="RIX60160.1"/>
    <property type="molecule type" value="Genomic_DNA"/>
</dbReference>
<proteinExistence type="predicted"/>
<gene>
    <name evidence="2" type="ORF">D3P08_00830</name>
</gene>
<dbReference type="OrthoDB" id="2455375at2"/>
<keyword evidence="3" id="KW-1185">Reference proteome</keyword>
<organism evidence="2 3">
    <name type="scientific">Paenibacillus nanensis</name>
    <dbReference type="NCBI Taxonomy" id="393251"/>
    <lineage>
        <taxon>Bacteria</taxon>
        <taxon>Bacillati</taxon>
        <taxon>Bacillota</taxon>
        <taxon>Bacilli</taxon>
        <taxon>Bacillales</taxon>
        <taxon>Paenibacillaceae</taxon>
        <taxon>Paenibacillus</taxon>
    </lineage>
</organism>